<organism evidence="2">
    <name type="scientific">Solanum chacoense</name>
    <name type="common">Chaco potato</name>
    <dbReference type="NCBI Taxonomy" id="4108"/>
    <lineage>
        <taxon>Eukaryota</taxon>
        <taxon>Viridiplantae</taxon>
        <taxon>Streptophyta</taxon>
        <taxon>Embryophyta</taxon>
        <taxon>Tracheophyta</taxon>
        <taxon>Spermatophyta</taxon>
        <taxon>Magnoliopsida</taxon>
        <taxon>eudicotyledons</taxon>
        <taxon>Gunneridae</taxon>
        <taxon>Pentapetalae</taxon>
        <taxon>asterids</taxon>
        <taxon>lamiids</taxon>
        <taxon>Solanales</taxon>
        <taxon>Solanaceae</taxon>
        <taxon>Solanoideae</taxon>
        <taxon>Solaneae</taxon>
        <taxon>Solanum</taxon>
    </lineage>
</organism>
<evidence type="ECO:0000313" key="2">
    <source>
        <dbReference type="EMBL" id="JAP14767.1"/>
    </source>
</evidence>
<accession>A0A0V0H2Z4</accession>
<feature type="signal peptide" evidence="1">
    <location>
        <begin position="1"/>
        <end position="24"/>
    </location>
</feature>
<keyword evidence="1" id="KW-0732">Signal</keyword>
<dbReference type="EMBL" id="GEDG01026112">
    <property type="protein sequence ID" value="JAP14767.1"/>
    <property type="molecule type" value="Transcribed_RNA"/>
</dbReference>
<protein>
    <submittedName>
        <fullName evidence="2">Putative ovule protein</fullName>
    </submittedName>
</protein>
<name>A0A0V0H2Z4_SOLCH</name>
<proteinExistence type="predicted"/>
<feature type="chain" id="PRO_5006865712" evidence="1">
    <location>
        <begin position="25"/>
        <end position="105"/>
    </location>
</feature>
<reference evidence="2" key="1">
    <citation type="submission" date="2015-12" db="EMBL/GenBank/DDBJ databases">
        <title>Gene expression during late stages of embryo sac development: a critical building block for successful pollen-pistil interactions.</title>
        <authorList>
            <person name="Liu Y."/>
            <person name="Joly V."/>
            <person name="Sabar M."/>
            <person name="Matton D.P."/>
        </authorList>
    </citation>
    <scope>NUCLEOTIDE SEQUENCE</scope>
</reference>
<sequence length="105" mass="11806">MLLILLCWFAVLWKKLVFLSPCLSHKALDLCLHAISSCLAMSSNSIVKANLEAISLSSRALCSCISSRSANCFNTLAFCVFRFPWMVFLHSFNFPFSAFNFAIRT</sequence>
<dbReference type="AlphaFoldDB" id="A0A0V0H2Z4"/>
<evidence type="ECO:0000256" key="1">
    <source>
        <dbReference type="SAM" id="SignalP"/>
    </source>
</evidence>